<sequence>MDTDQIKKELSARGFDFSMLAQALGKSPSLISKVAARKARSRVVAEALAKALHKPIEQVFPDIAEYHGAPLTKAEKQKKQRELAALLSK</sequence>
<protein>
    <submittedName>
        <fullName evidence="2">Ner family transcriptional regulator</fullName>
    </submittedName>
</protein>
<accession>A0A1Y6EQV1</accession>
<dbReference type="SMART" id="SM00530">
    <property type="entry name" value="HTH_XRE"/>
    <property type="match status" value="1"/>
</dbReference>
<organism evidence="2 3">
    <name type="scientific">Pseudidiomarina planktonica</name>
    <dbReference type="NCBI Taxonomy" id="1323738"/>
    <lineage>
        <taxon>Bacteria</taxon>
        <taxon>Pseudomonadati</taxon>
        <taxon>Pseudomonadota</taxon>
        <taxon>Gammaproteobacteria</taxon>
        <taxon>Alteromonadales</taxon>
        <taxon>Idiomarinaceae</taxon>
        <taxon>Pseudidiomarina</taxon>
    </lineage>
</organism>
<dbReference type="OrthoDB" id="5683648at2"/>
<dbReference type="Proteomes" id="UP000194450">
    <property type="component" value="Unassembled WGS sequence"/>
</dbReference>
<dbReference type="AlphaFoldDB" id="A0A1Y6EQV1"/>
<evidence type="ECO:0000313" key="2">
    <source>
        <dbReference type="EMBL" id="SMQ63571.1"/>
    </source>
</evidence>
<evidence type="ECO:0000313" key="3">
    <source>
        <dbReference type="Proteomes" id="UP000194450"/>
    </source>
</evidence>
<feature type="domain" description="HTH cro/C1-type" evidence="1">
    <location>
        <begin position="5"/>
        <end position="59"/>
    </location>
</feature>
<dbReference type="EMBL" id="FXWH01000001">
    <property type="protein sequence ID" value="SMQ63571.1"/>
    <property type="molecule type" value="Genomic_DNA"/>
</dbReference>
<name>A0A1Y6EQV1_9GAMM</name>
<dbReference type="GO" id="GO:0003677">
    <property type="term" value="F:DNA binding"/>
    <property type="evidence" value="ECO:0007669"/>
    <property type="project" value="InterPro"/>
</dbReference>
<dbReference type="InterPro" id="IPR010982">
    <property type="entry name" value="Lambda_DNA-bd_dom_sf"/>
</dbReference>
<evidence type="ECO:0000259" key="1">
    <source>
        <dbReference type="SMART" id="SM00530"/>
    </source>
</evidence>
<gene>
    <name evidence="2" type="ORF">SAMN06297229_0878</name>
</gene>
<proteinExistence type="predicted"/>
<dbReference type="InterPro" id="IPR001387">
    <property type="entry name" value="Cro/C1-type_HTH"/>
</dbReference>
<keyword evidence="3" id="KW-1185">Reference proteome</keyword>
<dbReference type="Gene3D" id="1.10.260.40">
    <property type="entry name" value="lambda repressor-like DNA-binding domains"/>
    <property type="match status" value="1"/>
</dbReference>
<reference evidence="3" key="1">
    <citation type="submission" date="2017-04" db="EMBL/GenBank/DDBJ databases">
        <authorList>
            <person name="Varghese N."/>
            <person name="Submissions S."/>
        </authorList>
    </citation>
    <scope>NUCLEOTIDE SEQUENCE [LARGE SCALE GENOMIC DNA]</scope>
</reference>